<name>A0A084FZ74_PSEDA</name>
<dbReference type="VEuPathDB" id="FungiDB:SAPIO_CDS8243"/>
<protein>
    <submittedName>
        <fullName evidence="2">Uncharacterized protein</fullName>
    </submittedName>
</protein>
<dbReference type="Proteomes" id="UP000028545">
    <property type="component" value="Unassembled WGS sequence"/>
</dbReference>
<dbReference type="KEGG" id="sapo:SAPIO_CDS8243"/>
<evidence type="ECO:0000313" key="2">
    <source>
        <dbReference type="EMBL" id="KEZ40386.1"/>
    </source>
</evidence>
<dbReference type="HOGENOM" id="CLU_1939357_0_0_1"/>
<gene>
    <name evidence="2" type="ORF">SAPIO_CDS8243</name>
</gene>
<comment type="caution">
    <text evidence="2">The sequence shown here is derived from an EMBL/GenBank/DDBJ whole genome shotgun (WGS) entry which is preliminary data.</text>
</comment>
<proteinExistence type="predicted"/>
<dbReference type="OrthoDB" id="10471578at2759"/>
<dbReference type="AlphaFoldDB" id="A0A084FZ74"/>
<reference evidence="2 3" key="1">
    <citation type="journal article" date="2014" name="Genome Announc.">
        <title>Draft genome sequence of the pathogenic fungus Scedosporium apiospermum.</title>
        <authorList>
            <person name="Vandeputte P."/>
            <person name="Ghamrawi S."/>
            <person name="Rechenmann M."/>
            <person name="Iltis A."/>
            <person name="Giraud S."/>
            <person name="Fleury M."/>
            <person name="Thornton C."/>
            <person name="Delhaes L."/>
            <person name="Meyer W."/>
            <person name="Papon N."/>
            <person name="Bouchara J.P."/>
        </authorList>
    </citation>
    <scope>NUCLEOTIDE SEQUENCE [LARGE SCALE GENOMIC DNA]</scope>
    <source>
        <strain evidence="2 3">IHEM 14462</strain>
    </source>
</reference>
<organism evidence="2 3">
    <name type="scientific">Pseudallescheria apiosperma</name>
    <name type="common">Scedosporium apiospermum</name>
    <dbReference type="NCBI Taxonomy" id="563466"/>
    <lineage>
        <taxon>Eukaryota</taxon>
        <taxon>Fungi</taxon>
        <taxon>Dikarya</taxon>
        <taxon>Ascomycota</taxon>
        <taxon>Pezizomycotina</taxon>
        <taxon>Sordariomycetes</taxon>
        <taxon>Hypocreomycetidae</taxon>
        <taxon>Microascales</taxon>
        <taxon>Microascaceae</taxon>
        <taxon>Scedosporium</taxon>
    </lineage>
</organism>
<sequence length="130" mass="14044">MSHQLGYLLILLGLFFPEAWAQAQVTTANIYIPFAAENGALQSALRASIVSSKDKTTVFAATCTAGPCTAIPGGSGTFTFTAGPETFVYSAAPNAQRFDNGYYNNIRKRQPRDLDAESRSSITDAEYVYD</sequence>
<dbReference type="EMBL" id="JOWA01000121">
    <property type="protein sequence ID" value="KEZ40386.1"/>
    <property type="molecule type" value="Genomic_DNA"/>
</dbReference>
<keyword evidence="3" id="KW-1185">Reference proteome</keyword>
<keyword evidence="1" id="KW-0732">Signal</keyword>
<feature type="chain" id="PRO_5001775221" evidence="1">
    <location>
        <begin position="22"/>
        <end position="130"/>
    </location>
</feature>
<dbReference type="RefSeq" id="XP_016640185.1">
    <property type="nucleotide sequence ID" value="XM_016789922.1"/>
</dbReference>
<evidence type="ECO:0000256" key="1">
    <source>
        <dbReference type="SAM" id="SignalP"/>
    </source>
</evidence>
<feature type="signal peptide" evidence="1">
    <location>
        <begin position="1"/>
        <end position="21"/>
    </location>
</feature>
<accession>A0A084FZ74</accession>
<evidence type="ECO:0000313" key="3">
    <source>
        <dbReference type="Proteomes" id="UP000028545"/>
    </source>
</evidence>
<dbReference type="GeneID" id="27727315"/>